<protein>
    <submittedName>
        <fullName evidence="2">Nuclear transport factor 2 family protein</fullName>
    </submittedName>
</protein>
<dbReference type="RefSeq" id="WP_387980409.1">
    <property type="nucleotide sequence ID" value="NZ_JBHRWO010000021.1"/>
</dbReference>
<proteinExistence type="predicted"/>
<evidence type="ECO:0000313" key="2">
    <source>
        <dbReference type="EMBL" id="MFC3495663.1"/>
    </source>
</evidence>
<feature type="domain" description="SnoaL-like" evidence="1">
    <location>
        <begin position="21"/>
        <end position="127"/>
    </location>
</feature>
<comment type="caution">
    <text evidence="2">The sequence shown here is derived from an EMBL/GenBank/DDBJ whole genome shotgun (WGS) entry which is preliminary data.</text>
</comment>
<name>A0ABV7Q8F0_9ACTN</name>
<keyword evidence="3" id="KW-1185">Reference proteome</keyword>
<dbReference type="Proteomes" id="UP001595712">
    <property type="component" value="Unassembled WGS sequence"/>
</dbReference>
<reference evidence="3" key="1">
    <citation type="journal article" date="2019" name="Int. J. Syst. Evol. Microbiol.">
        <title>The Global Catalogue of Microorganisms (GCM) 10K type strain sequencing project: providing services to taxonomists for standard genome sequencing and annotation.</title>
        <authorList>
            <consortium name="The Broad Institute Genomics Platform"/>
            <consortium name="The Broad Institute Genome Sequencing Center for Infectious Disease"/>
            <person name="Wu L."/>
            <person name="Ma J."/>
        </authorList>
    </citation>
    <scope>NUCLEOTIDE SEQUENCE [LARGE SCALE GENOMIC DNA]</scope>
    <source>
        <strain evidence="3">CGMCC 4.7396</strain>
    </source>
</reference>
<evidence type="ECO:0000259" key="1">
    <source>
        <dbReference type="Pfam" id="PF13474"/>
    </source>
</evidence>
<sequence>MTARDDFLTWVHTELREAEMALHQGDASGRRAIWSRNEPVTVFGAWRNALGRAEVDALFAYLEQTFSGCRSHEYEILAADVMGDMAYTVGIEHTQATAEGEDRAYSLRVTQIYRREAGEWKVVHRHGDESPERDQAVFENLGSPRLNPLCCNRISRDS</sequence>
<dbReference type="Gene3D" id="3.10.450.50">
    <property type="match status" value="1"/>
</dbReference>
<accession>A0ABV7Q8F0</accession>
<organism evidence="2 3">
    <name type="scientific">Glycomyces rhizosphaerae</name>
    <dbReference type="NCBI Taxonomy" id="2054422"/>
    <lineage>
        <taxon>Bacteria</taxon>
        <taxon>Bacillati</taxon>
        <taxon>Actinomycetota</taxon>
        <taxon>Actinomycetes</taxon>
        <taxon>Glycomycetales</taxon>
        <taxon>Glycomycetaceae</taxon>
        <taxon>Glycomyces</taxon>
    </lineage>
</organism>
<dbReference type="InterPro" id="IPR032710">
    <property type="entry name" value="NTF2-like_dom_sf"/>
</dbReference>
<gene>
    <name evidence="2" type="ORF">ACFO8M_24550</name>
</gene>
<evidence type="ECO:0000313" key="3">
    <source>
        <dbReference type="Proteomes" id="UP001595712"/>
    </source>
</evidence>
<dbReference type="Pfam" id="PF13474">
    <property type="entry name" value="SnoaL_3"/>
    <property type="match status" value="1"/>
</dbReference>
<dbReference type="InterPro" id="IPR037401">
    <property type="entry name" value="SnoaL-like"/>
</dbReference>
<dbReference type="SUPFAM" id="SSF54427">
    <property type="entry name" value="NTF2-like"/>
    <property type="match status" value="1"/>
</dbReference>
<dbReference type="EMBL" id="JBHRWO010000021">
    <property type="protein sequence ID" value="MFC3495663.1"/>
    <property type="molecule type" value="Genomic_DNA"/>
</dbReference>